<comment type="caution">
    <text evidence="16">The sequence shown here is derived from an EMBL/GenBank/DDBJ whole genome shotgun (WGS) entry which is preliminary data.</text>
</comment>
<feature type="domain" description="Ketosynthase family 3 (KS3)" evidence="14">
    <location>
        <begin position="38"/>
        <end position="454"/>
    </location>
</feature>
<dbReference type="UniPathway" id="UPA01003"/>
<dbReference type="InterPro" id="IPR009081">
    <property type="entry name" value="PP-bd_ACP"/>
</dbReference>
<dbReference type="CDD" id="cd05930">
    <property type="entry name" value="A_NRPS"/>
    <property type="match status" value="1"/>
</dbReference>
<dbReference type="Pfam" id="PF00550">
    <property type="entry name" value="PP-binding"/>
    <property type="match status" value="2"/>
</dbReference>
<dbReference type="Gene3D" id="3.40.50.980">
    <property type="match status" value="2"/>
</dbReference>
<dbReference type="InterPro" id="IPR014030">
    <property type="entry name" value="Ketoacyl_synth_N"/>
</dbReference>
<evidence type="ECO:0000256" key="12">
    <source>
        <dbReference type="SAM" id="MobiDB-lite"/>
    </source>
</evidence>
<keyword evidence="7" id="KW-0808">Transferase</keyword>
<dbReference type="SUPFAM" id="SSF51735">
    <property type="entry name" value="NAD(P)-binding Rossmann-fold domains"/>
    <property type="match status" value="2"/>
</dbReference>
<proteinExistence type="inferred from homology"/>
<dbReference type="OrthoDB" id="5478077at2"/>
<evidence type="ECO:0000259" key="14">
    <source>
        <dbReference type="PROSITE" id="PS52004"/>
    </source>
</evidence>
<feature type="active site" description="Proton acceptor; for dehydratase activity" evidence="11">
    <location>
        <position position="689"/>
    </location>
</feature>
<dbReference type="Gene3D" id="3.40.47.10">
    <property type="match status" value="1"/>
</dbReference>
<evidence type="ECO:0000256" key="10">
    <source>
        <dbReference type="ARBA" id="ARBA00023268"/>
    </source>
</evidence>
<comment type="cofactor">
    <cofactor evidence="1">
        <name>pantetheine 4'-phosphate</name>
        <dbReference type="ChEBI" id="CHEBI:47942"/>
    </cofactor>
</comment>
<dbReference type="InterPro" id="IPR049552">
    <property type="entry name" value="PKS_DH_N"/>
</dbReference>
<gene>
    <name evidence="16" type="ORF">EDM21_03590</name>
</gene>
<keyword evidence="17" id="KW-1185">Reference proteome</keyword>
<feature type="domain" description="PKS/mFAS DH" evidence="15">
    <location>
        <begin position="658"/>
        <end position="942"/>
    </location>
</feature>
<dbReference type="InterPro" id="IPR018201">
    <property type="entry name" value="Ketoacyl_synth_AS"/>
</dbReference>
<dbReference type="PANTHER" id="PTHR43775:SF37">
    <property type="entry name" value="SI:DKEY-61P9.11"/>
    <property type="match status" value="1"/>
</dbReference>
<dbReference type="PROSITE" id="PS00455">
    <property type="entry name" value="AMP_BINDING"/>
    <property type="match status" value="1"/>
</dbReference>
<dbReference type="EMBL" id="RHLK01000002">
    <property type="protein sequence ID" value="MVO98625.1"/>
    <property type="molecule type" value="Genomic_DNA"/>
</dbReference>
<dbReference type="FunFam" id="3.40.50.980:FF:000001">
    <property type="entry name" value="Non-ribosomal peptide synthetase"/>
    <property type="match status" value="1"/>
</dbReference>
<feature type="region of interest" description="Disordered" evidence="12">
    <location>
        <begin position="1550"/>
        <end position="1585"/>
    </location>
</feature>
<dbReference type="Pfam" id="PF13193">
    <property type="entry name" value="AMP-binding_C"/>
    <property type="match status" value="1"/>
</dbReference>
<evidence type="ECO:0000256" key="6">
    <source>
        <dbReference type="ARBA" id="ARBA00022553"/>
    </source>
</evidence>
<dbReference type="Gene3D" id="3.40.50.720">
    <property type="entry name" value="NAD(P)-binding Rossmann-like Domain"/>
    <property type="match status" value="1"/>
</dbReference>
<dbReference type="GO" id="GO:0031177">
    <property type="term" value="F:phosphopantetheine binding"/>
    <property type="evidence" value="ECO:0007669"/>
    <property type="project" value="InterPro"/>
</dbReference>
<dbReference type="PROSITE" id="PS00606">
    <property type="entry name" value="KS3_1"/>
    <property type="match status" value="1"/>
</dbReference>
<dbReference type="PROSITE" id="PS50075">
    <property type="entry name" value="CARRIER"/>
    <property type="match status" value="2"/>
</dbReference>
<dbReference type="CDD" id="cd08953">
    <property type="entry name" value="KR_2_SDR_x"/>
    <property type="match status" value="1"/>
</dbReference>
<dbReference type="Gene3D" id="1.10.1200.10">
    <property type="entry name" value="ACP-like"/>
    <property type="match status" value="2"/>
</dbReference>
<dbReference type="InterPro" id="IPR036736">
    <property type="entry name" value="ACP-like_sf"/>
</dbReference>
<feature type="active site" description="Proton donor; for dehydratase activity" evidence="11">
    <location>
        <position position="860"/>
    </location>
</feature>
<dbReference type="Gene3D" id="3.10.129.110">
    <property type="entry name" value="Polyketide synthase dehydratase"/>
    <property type="match status" value="1"/>
</dbReference>
<dbReference type="SUPFAM" id="SSF47336">
    <property type="entry name" value="ACP-like"/>
    <property type="match status" value="2"/>
</dbReference>
<dbReference type="SMART" id="SM00826">
    <property type="entry name" value="PKS_DH"/>
    <property type="match status" value="1"/>
</dbReference>
<dbReference type="InterPro" id="IPR020841">
    <property type="entry name" value="PKS_Beta-ketoAc_synthase_dom"/>
</dbReference>
<dbReference type="SMART" id="SM00822">
    <property type="entry name" value="PKS_KR"/>
    <property type="match status" value="1"/>
</dbReference>
<dbReference type="SUPFAM" id="SSF52777">
    <property type="entry name" value="CoA-dependent acyltransferases"/>
    <property type="match status" value="2"/>
</dbReference>
<feature type="domain" description="Carrier" evidence="13">
    <location>
        <begin position="2539"/>
        <end position="2613"/>
    </location>
</feature>
<protein>
    <submittedName>
        <fullName evidence="16">Amino acid adenylation domain-containing protein</fullName>
    </submittedName>
</protein>
<keyword evidence="9" id="KW-0045">Antibiotic biosynthesis</keyword>
<dbReference type="GO" id="GO:0006633">
    <property type="term" value="P:fatty acid biosynthetic process"/>
    <property type="evidence" value="ECO:0007669"/>
    <property type="project" value="InterPro"/>
</dbReference>
<dbReference type="Gene3D" id="2.30.38.10">
    <property type="entry name" value="Luciferase, Domain 3"/>
    <property type="match status" value="1"/>
</dbReference>
<reference evidence="16 17" key="1">
    <citation type="journal article" date="2019" name="Microorganisms">
        <title>Paenibacillus lutrae sp. nov., A Chitinolytic Species Isolated from A River Otter in Castril Natural Park, Granada, Spain.</title>
        <authorList>
            <person name="Rodriguez M."/>
            <person name="Reina J.C."/>
            <person name="Bejar V."/>
            <person name="Llamas I."/>
        </authorList>
    </citation>
    <scope>NUCLEOTIDE SEQUENCE [LARGE SCALE GENOMIC DNA]</scope>
    <source>
        <strain evidence="16 17">N10</strain>
    </source>
</reference>
<feature type="compositionally biased region" description="Basic and acidic residues" evidence="12">
    <location>
        <begin position="1573"/>
        <end position="1585"/>
    </location>
</feature>
<dbReference type="SMART" id="SM00825">
    <property type="entry name" value="PKS_KS"/>
    <property type="match status" value="1"/>
</dbReference>
<dbReference type="GO" id="GO:0017000">
    <property type="term" value="P:antibiotic biosynthetic process"/>
    <property type="evidence" value="ECO:0007669"/>
    <property type="project" value="UniProtKB-KW"/>
</dbReference>
<dbReference type="InterPro" id="IPR016039">
    <property type="entry name" value="Thiolase-like"/>
</dbReference>
<feature type="region of interest" description="C-terminal hotdog fold" evidence="11">
    <location>
        <begin position="799"/>
        <end position="942"/>
    </location>
</feature>
<feature type="compositionally biased region" description="Low complexity" evidence="12">
    <location>
        <begin position="1553"/>
        <end position="1565"/>
    </location>
</feature>
<evidence type="ECO:0000256" key="11">
    <source>
        <dbReference type="PROSITE-ProRule" id="PRU01363"/>
    </source>
</evidence>
<dbReference type="PANTHER" id="PTHR43775">
    <property type="entry name" value="FATTY ACID SYNTHASE"/>
    <property type="match status" value="1"/>
</dbReference>
<evidence type="ECO:0000256" key="8">
    <source>
        <dbReference type="ARBA" id="ARBA00022737"/>
    </source>
</evidence>
<keyword evidence="8" id="KW-0677">Repeat</keyword>
<evidence type="ECO:0000256" key="9">
    <source>
        <dbReference type="ARBA" id="ARBA00023194"/>
    </source>
</evidence>
<dbReference type="InterPro" id="IPR045851">
    <property type="entry name" value="AMP-bd_C_sf"/>
</dbReference>
<dbReference type="InterPro" id="IPR006162">
    <property type="entry name" value="Ppantetheine_attach_site"/>
</dbReference>
<comment type="pathway">
    <text evidence="3">Antibiotic biosynthesis; bacillaene biosynthesis.</text>
</comment>
<dbReference type="InterPro" id="IPR049900">
    <property type="entry name" value="PKS_mFAS_DH"/>
</dbReference>
<dbReference type="Gene3D" id="3.30.300.30">
    <property type="match status" value="1"/>
</dbReference>
<dbReference type="NCBIfam" id="TIGR01733">
    <property type="entry name" value="AA-adenyl-dom"/>
    <property type="match status" value="1"/>
</dbReference>
<dbReference type="Proteomes" id="UP000490800">
    <property type="component" value="Unassembled WGS sequence"/>
</dbReference>
<comment type="similarity">
    <text evidence="4">Belongs to the ATP-dependent AMP-binding enzyme family.</text>
</comment>
<evidence type="ECO:0000256" key="7">
    <source>
        <dbReference type="ARBA" id="ARBA00022679"/>
    </source>
</evidence>
<evidence type="ECO:0000313" key="16">
    <source>
        <dbReference type="EMBL" id="MVO98625.1"/>
    </source>
</evidence>
<feature type="region of interest" description="N-terminal hotdog fold" evidence="11">
    <location>
        <begin position="658"/>
        <end position="785"/>
    </location>
</feature>
<dbReference type="InterPro" id="IPR001242">
    <property type="entry name" value="Condensation_dom"/>
</dbReference>
<dbReference type="RefSeq" id="WP_157332999.1">
    <property type="nucleotide sequence ID" value="NZ_RHLK01000002.1"/>
</dbReference>
<dbReference type="SMART" id="SM00823">
    <property type="entry name" value="PKS_PP"/>
    <property type="match status" value="2"/>
</dbReference>
<dbReference type="InterPro" id="IPR025110">
    <property type="entry name" value="AMP-bd_C"/>
</dbReference>
<dbReference type="CDD" id="cd19531">
    <property type="entry name" value="LCL_NRPS-like"/>
    <property type="match status" value="1"/>
</dbReference>
<dbReference type="Pfam" id="PF22621">
    <property type="entry name" value="CurL-like_PKS_C"/>
    <property type="match status" value="1"/>
</dbReference>
<dbReference type="Gene3D" id="3.30.559.10">
    <property type="entry name" value="Chloramphenicol acetyltransferase-like domain"/>
    <property type="match status" value="1"/>
</dbReference>
<dbReference type="GO" id="GO:0004315">
    <property type="term" value="F:3-oxoacyl-[acyl-carrier-protein] synthase activity"/>
    <property type="evidence" value="ECO:0007669"/>
    <property type="project" value="InterPro"/>
</dbReference>
<dbReference type="InterPro" id="IPR050091">
    <property type="entry name" value="PKS_NRPS_Biosynth_Enz"/>
</dbReference>
<evidence type="ECO:0000256" key="2">
    <source>
        <dbReference type="ARBA" id="ARBA00003299"/>
    </source>
</evidence>
<dbReference type="PROSITE" id="PS52019">
    <property type="entry name" value="PKS_MFAS_DH"/>
    <property type="match status" value="1"/>
</dbReference>
<dbReference type="InterPro" id="IPR049551">
    <property type="entry name" value="PKS_DH_C"/>
</dbReference>
<keyword evidence="10" id="KW-0511">Multifunctional enzyme</keyword>
<dbReference type="InterPro" id="IPR023213">
    <property type="entry name" value="CAT-like_dom_sf"/>
</dbReference>
<evidence type="ECO:0000256" key="4">
    <source>
        <dbReference type="ARBA" id="ARBA00006432"/>
    </source>
</evidence>
<dbReference type="InterPro" id="IPR010071">
    <property type="entry name" value="AA_adenyl_dom"/>
</dbReference>
<dbReference type="Pfam" id="PF00668">
    <property type="entry name" value="Condensation"/>
    <property type="match status" value="1"/>
</dbReference>
<evidence type="ECO:0000256" key="5">
    <source>
        <dbReference type="ARBA" id="ARBA00022450"/>
    </source>
</evidence>
<dbReference type="InterPro" id="IPR020845">
    <property type="entry name" value="AMP-binding_CS"/>
</dbReference>
<dbReference type="Pfam" id="PF08659">
    <property type="entry name" value="KR"/>
    <property type="match status" value="1"/>
</dbReference>
<dbReference type="InterPro" id="IPR042104">
    <property type="entry name" value="PKS_dehydratase_sf"/>
</dbReference>
<dbReference type="PROSITE" id="PS52004">
    <property type="entry name" value="KS3_2"/>
    <property type="match status" value="1"/>
</dbReference>
<dbReference type="GO" id="GO:0004312">
    <property type="term" value="F:fatty acid synthase activity"/>
    <property type="evidence" value="ECO:0007669"/>
    <property type="project" value="TreeGrafter"/>
</dbReference>
<dbReference type="FunFam" id="1.10.1200.10:FF:000005">
    <property type="entry name" value="Nonribosomal peptide synthetase 1"/>
    <property type="match status" value="1"/>
</dbReference>
<name>A0A7X3JY74_9BACL</name>
<dbReference type="SUPFAM" id="SSF56801">
    <property type="entry name" value="Acetyl-CoA synthetase-like"/>
    <property type="match status" value="1"/>
</dbReference>
<dbReference type="InterPro" id="IPR000873">
    <property type="entry name" value="AMP-dep_synth/lig_dom"/>
</dbReference>
<organism evidence="16 17">
    <name type="scientific">Paenibacillus lutrae</name>
    <dbReference type="NCBI Taxonomy" id="2078573"/>
    <lineage>
        <taxon>Bacteria</taxon>
        <taxon>Bacillati</taxon>
        <taxon>Bacillota</taxon>
        <taxon>Bacilli</taxon>
        <taxon>Bacillales</taxon>
        <taxon>Paenibacillaceae</taxon>
        <taxon>Paenibacillus</taxon>
    </lineage>
</organism>
<dbReference type="Gene3D" id="1.10.1240.100">
    <property type="match status" value="1"/>
</dbReference>
<dbReference type="Gene3D" id="3.30.559.30">
    <property type="entry name" value="Nonribosomal peptide synthetase, condensation domain"/>
    <property type="match status" value="1"/>
</dbReference>
<accession>A0A7X3JY74</accession>
<evidence type="ECO:0000259" key="13">
    <source>
        <dbReference type="PROSITE" id="PS50075"/>
    </source>
</evidence>
<dbReference type="InterPro" id="IPR014031">
    <property type="entry name" value="Ketoacyl_synth_C"/>
</dbReference>
<dbReference type="InterPro" id="IPR020807">
    <property type="entry name" value="PKS_DH"/>
</dbReference>
<dbReference type="Pfam" id="PF00501">
    <property type="entry name" value="AMP-binding"/>
    <property type="match status" value="1"/>
</dbReference>
<evidence type="ECO:0000256" key="3">
    <source>
        <dbReference type="ARBA" id="ARBA00004789"/>
    </source>
</evidence>
<dbReference type="Pfam" id="PF00109">
    <property type="entry name" value="ketoacyl-synt"/>
    <property type="match status" value="1"/>
</dbReference>
<dbReference type="InterPro" id="IPR020806">
    <property type="entry name" value="PKS_PP-bd"/>
</dbReference>
<dbReference type="PROSITE" id="PS00012">
    <property type="entry name" value="PHOSPHOPANTETHEINE"/>
    <property type="match status" value="2"/>
</dbReference>
<evidence type="ECO:0000256" key="1">
    <source>
        <dbReference type="ARBA" id="ARBA00001957"/>
    </source>
</evidence>
<comment type="function">
    <text evidence="2">Involved in some intermediate steps for the synthesis of the antibiotic polyketide bacillaene which is involved in secondary metabolism.</text>
</comment>
<dbReference type="SUPFAM" id="SSF53901">
    <property type="entry name" value="Thiolase-like"/>
    <property type="match status" value="1"/>
</dbReference>
<sequence length="2661" mass="296474">METIKNYILEQVASRQLSKDEAKKLLKDLHSDTPEVQAEDVAIIGISCRLPGARNKEEFWSILDKGASSIGPFPTGRRKDVDHLFAVTDEDPYKIGGYLEELDTFDHTHFRISPREAELMDPAQRLFLQTAWEALEDAGIAGTQTMHTLTGIYVGIDTTGGSSYARLTEEIDDPLMLAGASTSIVASRLSYILDLKGPALVVDTACSSSLVALHMASKAVASGEVGMAIVGGAALSYTPLGTHMLDSTDSRIRTFDKEASGTVWGEGINAIVLKPISAALRDKNSIYAVIKGSAVNNDGASNGITAPNARSQEEVITRAWKDAGIQPDTIDYVEAHGTGTKLGDPIEIKGLTDAFRKFTDRRQFCGIGSVKTNIGHTVGASGLASVIKMALSLKKKAIPPTLNVSQPNPFIPFDDSPLYIHDKRTDWIRGSHARRCGVSSFGFSGTNCHLIMEEAPWSENTAVQASEPQSHLFTLSAKSQEVLSDLVRLYCGWLAAHPASTIGDICKTVNLGRTHHHYRLAVTARSTADLLKKLEELPSIGSLTLPYLGPDVYCGVHSVVTMKTEHNRDRVLLESEKNELTRKANESIRLMESTGSLEPLISQISRWYIEGADIHWGSLYKKHDYRTLHLPTYPFEKHRHWIERKTADQGSVYKGQLPSLLNRRAAASYKQCIYEAALSPLEHWFVYEHRVLGQYILPGTVYLELALQAAGDYLGTGCLVIENFQILSPLIFAEEEGKVIQTVLQEQGDSCSFRMVSLESQGANAAASEWTVHASGEIRLSQLEQSGRNHLPDLQDLMRRHEEEAVLLPERKDDGLALGLRWQGSVRIKEHQGAIIAKLSLPGQVAAETSQFTLHPALLDMATSIGAIKDTSSGLFLPVSYRQLIVRRALPAACYSLAEPHASNDPDKDVLKYNITIWDESGQVAAEILDYTLIRKKILQGRLSPLGRRAWLPEPLTAEMGGTLRPGGTVVIFADGQGWSNRIAACLEELGANCVFVYSGSEYRYEEGNYFVGSDEQDYVRLFADLKPLPVTHIVYIHPGEAPAFADIDTVERFEANQKAGADSLIFTTKALLHHQYTRQIQLVLLTGTVHPVDGLEQTLNPESAALIGLAKVIGQEYDHLPSRCIDFDETTSAETILREMAASDHTFVTAFRRGVRYLEYFEEVEETEEAESKFAELKTEGVYVVTGGLGGIGYETSKDFFGQSGANVAFVHRTPLPGYLDLLKGTVEDKQLQRLARLEELNGLGMQAEYHAADIASWDDMDLLFSELRRQYGRINGIIHCAGIAGSGLMLRKDIQSFYKVMEPKIKGTWVLDRLTLQDELDFLITFSSVASLIGGIGQSDYTAANYFLDRYADYRTKQGRRTLNLNWAAWGETGMAADHGVNKDTIFKTLRTDQALELWGRVLQSDLSQAVVGELNLEDTGLLGQHKLMRLSPNVRAALEAQRHAGASGKKVAVNKQAAPRVELTGKADHVYSETELRIGQIWGQVLGLTRIDIYSDIYSLGGDSILAIHICNQISEQFDEKVVISHLFEHPTIHQLSVYMESLKHPDGHAAGAATAETTAETKGPSQLEQRTEPLTEPPKEQVKEQQVFQAELKSEEYSEHELTSSQKRIWFLQQYDPQLVTYNLVSSLHLYHELDLEKLEAAMNSLIMRHDMLRAVFSDKDGQPQQKVLPDYSMKLEYMELTGEAAEERLEMLLIEEQHTVFDLSKPLLRGKLFKLGSEHYCLSVSFHHLIMDGWSTRIFFEELRELYVQNQSGEALSLKPLARQYTDYADEQKNWIASKEADQMEHYWLEELAKPLPVLSMPLDYNRPHMQTFEGSHVSKRMDANTFIRLKEVTKRQGVTMNMILLSAYAFLLHKVSGDKDIIIGYPVAGRDRHEYERVLGLFMNMTCIRFKMGEMQTLEELIQYTKAKCLDAYRNGSYPFENIVAKLNPDRDLSRSPIFSTMFQYFEYAQENRGLSQFDLSLICKEESDEISIRLEYNIALFERQSVERFLDYYLNVIGAILERSQVHLAQVSLLSDRELLMLKSFNETEMTIPGETALGMFERQSVVNPGLNALRFGEHTLTYAQLNAQAELLAAALRKRGVRKGSVVGLLVGRSPELLVSILAIWKAGGAYLPLDPAYPKERLLFMLEDSGASILVTDSQRKSLLDFTGEIVLADMPHEPESDWTGISLSLQDLAYVIYTSGSTGRPKGVLLGHHSLSNFVAGVRSKIEFGADKPVLCVTTSSFDIFILEAIVPLTAGAEVVLAGDAEQLDMQRLAGLIVKEQVRMVQMTPSRLQLLLQHGSRDWLPGVTEIMVGGEEFPPKLLSLLQDQTTSKIYNMYGPTETTIWSGVKELTAARVTIGGPIANTGFYVLDEHLQPLPVGIIGELGIAGYGLAQGYMNLPDITEQKFVDAPFQDGSRMYLTGDLVKQLPDGDLIYLGRKDNQVKLRGHRIELSEIEQVLTDFTGISEAAAVIREEASGRTMICAYYIGEGEFSGSKLRAYIETKVPDYMIPSFFIKLDEFPLTPNQKIDKKALPAPLLHASLDDERYEAPANSIEETLVRLWQEVLEVPKVGIHDNFFDLGGDSLMSVMLIAKIKDYYPEVELQDMFKYTSISKMAKYLDKRTEAEASAGQETLNPAPNDDLDKILSLFDSVKKGDVSMDTALKNVEDWRE</sequence>
<dbReference type="Pfam" id="PF14765">
    <property type="entry name" value="PS-DH"/>
    <property type="match status" value="1"/>
</dbReference>
<evidence type="ECO:0000259" key="15">
    <source>
        <dbReference type="PROSITE" id="PS52019"/>
    </source>
</evidence>
<dbReference type="InterPro" id="IPR057326">
    <property type="entry name" value="KR_dom"/>
</dbReference>
<keyword evidence="6" id="KW-0597">Phosphoprotein</keyword>
<dbReference type="InterPro" id="IPR036291">
    <property type="entry name" value="NAD(P)-bd_dom_sf"/>
</dbReference>
<dbReference type="FunFam" id="3.40.50.12780:FF:000012">
    <property type="entry name" value="Non-ribosomal peptide synthetase"/>
    <property type="match status" value="1"/>
</dbReference>
<keyword evidence="5" id="KW-0596">Phosphopantetheine</keyword>
<dbReference type="CDD" id="cd00833">
    <property type="entry name" value="PKS"/>
    <property type="match status" value="1"/>
</dbReference>
<evidence type="ECO:0000313" key="17">
    <source>
        <dbReference type="Proteomes" id="UP000490800"/>
    </source>
</evidence>
<feature type="domain" description="Carrier" evidence="13">
    <location>
        <begin position="1472"/>
        <end position="1547"/>
    </location>
</feature>
<dbReference type="Pfam" id="PF02801">
    <property type="entry name" value="Ketoacyl-synt_C"/>
    <property type="match status" value="1"/>
</dbReference>
<dbReference type="Pfam" id="PF21089">
    <property type="entry name" value="PKS_DH_N"/>
    <property type="match status" value="1"/>
</dbReference>
<dbReference type="InterPro" id="IPR013968">
    <property type="entry name" value="PKS_KR"/>
</dbReference>